<feature type="compositionally biased region" description="Basic and acidic residues" evidence="2">
    <location>
        <begin position="272"/>
        <end position="281"/>
    </location>
</feature>
<dbReference type="AlphaFoldDB" id="A0A0V0QPT8"/>
<sequence length="393" mass="47417">MQKQPQSNQNDLQKQSNYQHNSQFHNFLHHNQQYEPQMNKFNDDSIQNTPDISAILENYNNPPNPTKIQQMNQELGYQQQQQQDLNQNYQKEIGNNDDNNYNNEHNIQLNQQKQNGDTQNLYKQNQEFQETRESQRNLQNLEQQLKQQQEKLKQMQNTNFQQFENIQNQNNQFNVQQEKQKQQSKIYENKILDNLDLDYYDSKKQINYIHGDENEKEQNGEQEGDYGQKENHHKQTYSEVDYNDYLNGHQNKLNKDNNSQPQRYQQNTPQNSKREKEREQQKILQQAWQEQIAEKRKLNYQNTPQAKINSLTPYDPYKAENKMMHVSPGEKLQRLENQLSQACQKKSEIENLIYKIPTKPNAEQRKRQVRLEQELDETVKHISDLRKEIKYKI</sequence>
<evidence type="ECO:0000256" key="2">
    <source>
        <dbReference type="SAM" id="MobiDB-lite"/>
    </source>
</evidence>
<proteinExistence type="predicted"/>
<dbReference type="EMBL" id="LDAU01000122">
    <property type="protein sequence ID" value="KRX03989.1"/>
    <property type="molecule type" value="Genomic_DNA"/>
</dbReference>
<accession>A0A0V0QPT8</accession>
<reference evidence="3 4" key="1">
    <citation type="journal article" date="2015" name="Sci. Rep.">
        <title>Genome of the facultative scuticociliatosis pathogen Pseudocohnilembus persalinus provides insight into its virulence through horizontal gene transfer.</title>
        <authorList>
            <person name="Xiong J."/>
            <person name="Wang G."/>
            <person name="Cheng J."/>
            <person name="Tian M."/>
            <person name="Pan X."/>
            <person name="Warren A."/>
            <person name="Jiang C."/>
            <person name="Yuan D."/>
            <person name="Miao W."/>
        </authorList>
    </citation>
    <scope>NUCLEOTIDE SEQUENCE [LARGE SCALE GENOMIC DNA]</scope>
    <source>
        <strain evidence="3">36N120E</strain>
    </source>
</reference>
<protein>
    <recommendedName>
        <fullName evidence="5">Enkurin domain-containing protein</fullName>
    </recommendedName>
</protein>
<name>A0A0V0QPT8_PSEPJ</name>
<feature type="coiled-coil region" evidence="1">
    <location>
        <begin position="332"/>
        <end position="388"/>
    </location>
</feature>
<evidence type="ECO:0000256" key="1">
    <source>
        <dbReference type="SAM" id="Coils"/>
    </source>
</evidence>
<dbReference type="InParanoid" id="A0A0V0QPT8"/>
<gene>
    <name evidence="3" type="ORF">PPERSA_12436</name>
</gene>
<dbReference type="Proteomes" id="UP000054937">
    <property type="component" value="Unassembled WGS sequence"/>
</dbReference>
<feature type="compositionally biased region" description="Basic and acidic residues" evidence="2">
    <location>
        <begin position="210"/>
        <end position="219"/>
    </location>
</feature>
<keyword evidence="1" id="KW-0175">Coiled coil</keyword>
<feature type="coiled-coil region" evidence="1">
    <location>
        <begin position="124"/>
        <end position="183"/>
    </location>
</feature>
<evidence type="ECO:0000313" key="4">
    <source>
        <dbReference type="Proteomes" id="UP000054937"/>
    </source>
</evidence>
<evidence type="ECO:0000313" key="3">
    <source>
        <dbReference type="EMBL" id="KRX03989.1"/>
    </source>
</evidence>
<comment type="caution">
    <text evidence="3">The sequence shown here is derived from an EMBL/GenBank/DDBJ whole genome shotgun (WGS) entry which is preliminary data.</text>
</comment>
<feature type="region of interest" description="Disordered" evidence="2">
    <location>
        <begin position="246"/>
        <end position="282"/>
    </location>
</feature>
<keyword evidence="4" id="KW-1185">Reference proteome</keyword>
<feature type="region of interest" description="Disordered" evidence="2">
    <location>
        <begin position="210"/>
        <end position="232"/>
    </location>
</feature>
<feature type="region of interest" description="Disordered" evidence="2">
    <location>
        <begin position="1"/>
        <end position="25"/>
    </location>
</feature>
<organism evidence="3 4">
    <name type="scientific">Pseudocohnilembus persalinus</name>
    <name type="common">Ciliate</name>
    <dbReference type="NCBI Taxonomy" id="266149"/>
    <lineage>
        <taxon>Eukaryota</taxon>
        <taxon>Sar</taxon>
        <taxon>Alveolata</taxon>
        <taxon>Ciliophora</taxon>
        <taxon>Intramacronucleata</taxon>
        <taxon>Oligohymenophorea</taxon>
        <taxon>Scuticociliatia</taxon>
        <taxon>Philasterida</taxon>
        <taxon>Pseudocohnilembidae</taxon>
        <taxon>Pseudocohnilembus</taxon>
    </lineage>
</organism>
<evidence type="ECO:0008006" key="5">
    <source>
        <dbReference type="Google" id="ProtNLM"/>
    </source>
</evidence>
<feature type="compositionally biased region" description="Polar residues" evidence="2">
    <location>
        <begin position="248"/>
        <end position="271"/>
    </location>
</feature>